<dbReference type="InterPro" id="IPR045725">
    <property type="entry name" value="DUF6079_N"/>
</dbReference>
<reference evidence="2 3" key="1">
    <citation type="submission" date="2013-04" db="EMBL/GenBank/DDBJ databases">
        <authorList>
            <person name="Harkins D.M."/>
            <person name="Durkin A.S."/>
            <person name="Brinkac L.M."/>
            <person name="Haft D.H."/>
            <person name="Selengut J.D."/>
            <person name="Sanka R."/>
            <person name="DePew J."/>
            <person name="Purushe J."/>
            <person name="Hartskeerl R.A."/>
            <person name="Ahmed A."/>
            <person name="van der Linden H."/>
            <person name="Goris M.G.A."/>
            <person name="Vinetz J.M."/>
            <person name="Sutton G.G."/>
            <person name="Nierman W.C."/>
            <person name="Fouts D.E."/>
        </authorList>
    </citation>
    <scope>NUCLEOTIDE SEQUENCE [LARGE SCALE GENOMIC DNA]</scope>
    <source>
        <strain evidence="2 3">Sao Paulo</strain>
    </source>
</reference>
<dbReference type="Pfam" id="PF19557">
    <property type="entry name" value="DUF6079_1st"/>
    <property type="match status" value="1"/>
</dbReference>
<dbReference type="STRING" id="1249483.LEP1GSC202_0423"/>
<dbReference type="RefSeq" id="WP_015675681.1">
    <property type="nucleotide sequence ID" value="NZ_AOGX02000005.1"/>
</dbReference>
<evidence type="ECO:0000313" key="3">
    <source>
        <dbReference type="Proteomes" id="UP000013996"/>
    </source>
</evidence>
<evidence type="ECO:0000259" key="1">
    <source>
        <dbReference type="Pfam" id="PF19557"/>
    </source>
</evidence>
<dbReference type="AlphaFoldDB" id="A0A5E8HJF8"/>
<dbReference type="OrthoDB" id="3201900at2"/>
<sequence length="1203" mass="139032">MIIKEILARDITKTIDPVIYFQQRSPEILEREVSEYVITTNKEGAETGIHEQYVNLLSSISKSLDANEGLPASWISGFFGSGKSSFAKLLGLSFGDIKLPSGKLLSEALVDRDDNPNAKEFQEIWKECKKKFGDAIAVVFDISSVAKSSELPSATIYRQIQIELGYSNKEPIARYELSLQKEGRYEEFLKVYRQKYNCEWSEDKNKDKAPDQFSRVYHILYPNEFPNPTDWFYSRYVNKTLKEGEAIRNAVQEIKDMMQLNHPDKRLLIVIDEMSQYIGKNTDRMLNLQTFVSEIGSLQNSPIWLFVTGQEKLEDNVPGIEISKMQDRFPPRFRVHLHKTNVNEIVRRRILKKSDSKIPQLREFFSQEVVSKIKNNGYESENVTQNELIDFYPLLPSYIPLILDLSQAIKAYSTKAQADSASVRSVLQTIFDLFNHHRTNFKDRSLGDYITMKDVYDIIGSALGSEMAGTIDTISNKLKEEIPIAVDIAKIIAIMELNSELKPVTNELIQRMLFSNVNKTPAKEVVTQAIERLEKENFIYLEDKKGYRIKDHVAQEWGKDKARLAVDEEEASQLILEFSKDVFESVSRPKIFDVPIEVEFSHQGRVDKPKQLPKIRIDLNFREDTMSTATKDYFISESAKEYKTSVNGVKEKVIFFIPGETSRVDTFARQIIQSEKMIRNNSGNLSSSKQRVYDDEKRKLERDKDKLKQEILLSWASGRIFFNGREYKIQNSNTADQYLQKLKSQLEAFLPEIFFRFRDAQFNITTKDIEQLFKPEIISPSPTLLDEKDGLAILTKKSGRYEPLIDKGIPQRMLDYIKDKIAVDGDNLLDFYGSQPFGYPQNVIQAVIAGLLRAEQIKIKMPDHREASSYRDEGIKDSILSISIFKRLKILSQNITFTTIREKKQCVDFLESDLGIQGLQIESVSIFDAIFNHFPSLSESVLELHGKIKKLGLRSIDELNRLHKALDQCRKDKSVEESVRTLYNHLPELKEDIQLYKEAKFYFTPDGEDRIRKLIDLNQHQIRQLKELGEELGIEEDIKKIESKLGSDRPWKELADLNSSHEAIRNAYKEIRESIVFKNRGEVETAYYQIKSRKGFEQLTEEEQVQIKTVLEASLQQQDVESLYPTLLQIKNYGNQIATDKSKANDLFDELLYKKEKRIEIRKVKHGLDNRDIVSEADLDEMLSELRDNCLAEIRKGYSIRLV</sequence>
<dbReference type="Proteomes" id="UP000013996">
    <property type="component" value="Unassembled WGS sequence"/>
</dbReference>
<dbReference type="EMBL" id="AOGX02000005">
    <property type="protein sequence ID" value="EOQ90748.1"/>
    <property type="molecule type" value="Genomic_DNA"/>
</dbReference>
<evidence type="ECO:0000313" key="2">
    <source>
        <dbReference type="EMBL" id="EOQ90748.1"/>
    </source>
</evidence>
<feature type="domain" description="DUF6079" evidence="1">
    <location>
        <begin position="248"/>
        <end position="333"/>
    </location>
</feature>
<name>A0A5E8HJF8_9LEPT</name>
<dbReference type="NCBIfam" id="NF033441">
    <property type="entry name" value="BREX_BrxC"/>
    <property type="match status" value="1"/>
</dbReference>
<organism evidence="2 3">
    <name type="scientific">Leptospira yanagawae serovar Saopaulo str. Sao Paulo = ATCC 700523</name>
    <dbReference type="NCBI Taxonomy" id="1249483"/>
    <lineage>
        <taxon>Bacteria</taxon>
        <taxon>Pseudomonadati</taxon>
        <taxon>Spirochaetota</taxon>
        <taxon>Spirochaetia</taxon>
        <taxon>Leptospirales</taxon>
        <taxon>Leptospiraceae</taxon>
        <taxon>Leptospira</taxon>
    </lineage>
</organism>
<comment type="caution">
    <text evidence="2">The sequence shown here is derived from an EMBL/GenBank/DDBJ whole genome shotgun (WGS) entry which is preliminary data.</text>
</comment>
<proteinExistence type="predicted"/>
<dbReference type="InterPro" id="IPR047679">
    <property type="entry name" value="BREX_BrxC"/>
</dbReference>
<accession>A0A5E8HJF8</accession>
<gene>
    <name evidence="2" type="ORF">LEP1GSC202_0423</name>
</gene>
<protein>
    <submittedName>
        <fullName evidence="2">Winged helix Storkhead-Box1 domain protein</fullName>
    </submittedName>
</protein>